<dbReference type="InterPro" id="IPR000146">
    <property type="entry name" value="FBPase_class-1"/>
</dbReference>
<feature type="binding site" evidence="12">
    <location>
        <position position="115"/>
    </location>
    <ligand>
        <name>Mg(2+)</name>
        <dbReference type="ChEBI" id="CHEBI:18420"/>
        <label>2</label>
    </ligand>
</feature>
<dbReference type="CDD" id="cd00354">
    <property type="entry name" value="FBPase"/>
    <property type="match status" value="1"/>
</dbReference>
<dbReference type="Pfam" id="PF18913">
    <property type="entry name" value="FBPase_C"/>
    <property type="match status" value="1"/>
</dbReference>
<evidence type="ECO:0000256" key="9">
    <source>
        <dbReference type="ARBA" id="ARBA00023277"/>
    </source>
</evidence>
<dbReference type="FunFam" id="3.40.190.80:FF:000001">
    <property type="entry name" value="Fructose-1,6-bisphosphatase class 1"/>
    <property type="match status" value="1"/>
</dbReference>
<dbReference type="GO" id="GO:0042132">
    <property type="term" value="F:fructose 1,6-bisphosphate 1-phosphatase activity"/>
    <property type="evidence" value="ECO:0007669"/>
    <property type="project" value="UniProtKB-UniRule"/>
</dbReference>
<protein>
    <recommendedName>
        <fullName evidence="10 12">Fructose-1,6-bisphosphatase class 1</fullName>
        <shortName evidence="12">FBPase class 1</shortName>
        <ecNumber evidence="4 12">3.1.3.11</ecNumber>
    </recommendedName>
    <alternativeName>
        <fullName evidence="11 12">D-fructose-1,6-bisphosphate 1-phosphohydrolase class 1</fullName>
    </alternativeName>
</protein>
<dbReference type="PANTHER" id="PTHR11556:SF35">
    <property type="entry name" value="SEDOHEPTULOSE-1,7-BISPHOSPHATASE, CHLOROPLASTIC"/>
    <property type="match status" value="1"/>
</dbReference>
<dbReference type="EC" id="3.1.3.11" evidence="4 12"/>
<dbReference type="GO" id="GO:0030388">
    <property type="term" value="P:fructose 1,6-bisphosphate metabolic process"/>
    <property type="evidence" value="ECO:0007669"/>
    <property type="project" value="TreeGrafter"/>
</dbReference>
<evidence type="ECO:0000256" key="5">
    <source>
        <dbReference type="ARBA" id="ARBA00022490"/>
    </source>
</evidence>
<evidence type="ECO:0000259" key="14">
    <source>
        <dbReference type="Pfam" id="PF00316"/>
    </source>
</evidence>
<feature type="domain" description="Fructose-1-6-bisphosphatase class 1 C-terminal" evidence="15">
    <location>
        <begin position="197"/>
        <end position="327"/>
    </location>
</feature>
<feature type="binding site" evidence="12">
    <location>
        <position position="114"/>
    </location>
    <ligand>
        <name>Mg(2+)</name>
        <dbReference type="ChEBI" id="CHEBI:18420"/>
        <label>1</label>
    </ligand>
</feature>
<dbReference type="GO" id="GO:0006000">
    <property type="term" value="P:fructose metabolic process"/>
    <property type="evidence" value="ECO:0007669"/>
    <property type="project" value="TreeGrafter"/>
</dbReference>
<dbReference type="InterPro" id="IPR033391">
    <property type="entry name" value="FBPase_N"/>
</dbReference>
<keyword evidence="6 12" id="KW-0479">Metal-binding</keyword>
<feature type="binding site" evidence="12">
    <location>
        <position position="112"/>
    </location>
    <ligand>
        <name>Mg(2+)</name>
        <dbReference type="ChEBI" id="CHEBI:18420"/>
        <label>1</label>
    </ligand>
</feature>
<evidence type="ECO:0000256" key="3">
    <source>
        <dbReference type="ARBA" id="ARBA00010941"/>
    </source>
</evidence>
<dbReference type="InterPro" id="IPR028343">
    <property type="entry name" value="FBPtase"/>
</dbReference>
<dbReference type="PIRSF" id="PIRSF500210">
    <property type="entry name" value="FBPtase"/>
    <property type="match status" value="1"/>
</dbReference>
<dbReference type="PRINTS" id="PR00115">
    <property type="entry name" value="F16BPHPHTASE"/>
</dbReference>
<keyword evidence="5 12" id="KW-0963">Cytoplasm</keyword>
<dbReference type="RefSeq" id="WP_068822027.1">
    <property type="nucleotide sequence ID" value="NZ_LWHJ01000022.1"/>
</dbReference>
<evidence type="ECO:0000256" key="4">
    <source>
        <dbReference type="ARBA" id="ARBA00013093"/>
    </source>
</evidence>
<evidence type="ECO:0000313" key="16">
    <source>
        <dbReference type="EMBL" id="OAQ40796.1"/>
    </source>
</evidence>
<dbReference type="HAMAP" id="MF_01855">
    <property type="entry name" value="FBPase_class1"/>
    <property type="match status" value="1"/>
</dbReference>
<feature type="binding site" evidence="12">
    <location>
        <position position="240"/>
    </location>
    <ligand>
        <name>substrate</name>
    </ligand>
</feature>
<dbReference type="Proteomes" id="UP000078459">
    <property type="component" value="Unassembled WGS sequence"/>
</dbReference>
<dbReference type="GO" id="GO:0006002">
    <property type="term" value="P:fructose 6-phosphate metabolic process"/>
    <property type="evidence" value="ECO:0007669"/>
    <property type="project" value="TreeGrafter"/>
</dbReference>
<organism evidence="16 17">
    <name type="scientific">Pedobacter psychrophilus</name>
    <dbReference type="NCBI Taxonomy" id="1826909"/>
    <lineage>
        <taxon>Bacteria</taxon>
        <taxon>Pseudomonadati</taxon>
        <taxon>Bacteroidota</taxon>
        <taxon>Sphingobacteriia</taxon>
        <taxon>Sphingobacteriales</taxon>
        <taxon>Sphingobacteriaceae</taxon>
        <taxon>Pedobacter</taxon>
    </lineage>
</organism>
<dbReference type="GO" id="GO:0005986">
    <property type="term" value="P:sucrose biosynthetic process"/>
    <property type="evidence" value="ECO:0007669"/>
    <property type="project" value="TreeGrafter"/>
</dbReference>
<feature type="binding site" evidence="12">
    <location>
        <position position="270"/>
    </location>
    <ligand>
        <name>substrate</name>
    </ligand>
</feature>
<dbReference type="PIRSF" id="PIRSF000904">
    <property type="entry name" value="FBPtase_SBPase"/>
    <property type="match status" value="1"/>
</dbReference>
<comment type="cofactor">
    <cofactor evidence="12">
        <name>Mg(2+)</name>
        <dbReference type="ChEBI" id="CHEBI:18420"/>
    </cofactor>
    <text evidence="12">Binds 2 magnesium ions per subunit.</text>
</comment>
<comment type="pathway">
    <text evidence="2">Carbohydrate biosynthesis; Calvin cycle.</text>
</comment>
<gene>
    <name evidence="12" type="primary">fbp</name>
    <name evidence="16" type="ORF">A5893_07620</name>
</gene>
<feature type="binding site" evidence="12">
    <location>
        <begin position="115"/>
        <end position="118"/>
    </location>
    <ligand>
        <name>substrate</name>
    </ligand>
</feature>
<evidence type="ECO:0000256" key="12">
    <source>
        <dbReference type="HAMAP-Rule" id="MF_01855"/>
    </source>
</evidence>
<dbReference type="EMBL" id="LWHJ01000022">
    <property type="protein sequence ID" value="OAQ40796.1"/>
    <property type="molecule type" value="Genomic_DNA"/>
</dbReference>
<evidence type="ECO:0000259" key="15">
    <source>
        <dbReference type="Pfam" id="PF18913"/>
    </source>
</evidence>
<dbReference type="Gene3D" id="3.40.190.80">
    <property type="match status" value="1"/>
</dbReference>
<keyword evidence="17" id="KW-1185">Reference proteome</keyword>
<comment type="catalytic activity">
    <reaction evidence="1 12">
        <text>beta-D-fructose 1,6-bisphosphate + H2O = beta-D-fructose 6-phosphate + phosphate</text>
        <dbReference type="Rhea" id="RHEA:11064"/>
        <dbReference type="ChEBI" id="CHEBI:15377"/>
        <dbReference type="ChEBI" id="CHEBI:32966"/>
        <dbReference type="ChEBI" id="CHEBI:43474"/>
        <dbReference type="ChEBI" id="CHEBI:57634"/>
        <dbReference type="EC" id="3.1.3.11"/>
    </reaction>
</comment>
<evidence type="ECO:0000313" key="17">
    <source>
        <dbReference type="Proteomes" id="UP000078459"/>
    </source>
</evidence>
<evidence type="ECO:0000256" key="11">
    <source>
        <dbReference type="ARBA" id="ARBA00081210"/>
    </source>
</evidence>
<evidence type="ECO:0000256" key="6">
    <source>
        <dbReference type="ARBA" id="ARBA00022723"/>
    </source>
</evidence>
<sequence length="339" mass="37235">MKTLGQFIIEKQADFPYAKGELSRLLRDIGIAAKVVNREINKAGLTDKLGEVGSINVQGEAQKILDVYANEQFISALSSGGECCLVASEENEEVVLLNQTVSKNAKYAVAIDPLDGSSNIDVNVAVGTTFSIYRRKSKEGPGQLEDILQKGTEQVAAGYIVYGSSTMLVYTTGKGVNGFTLDPSIGEFCLSHPEIKVPKSGIIYSMNEGNYVHFPEGVKKYIKYCQVEDDATLRPYTSRYIGSMVADLHRNLIKGGIYIYPTTASAPHGKLRLVYECNPLAFIIEQAGGRATNGYDRILDIEVTEIHQRESIFIGSEDMVLKAEEFMAEYSPREISKTV</sequence>
<dbReference type="PANTHER" id="PTHR11556">
    <property type="entry name" value="FRUCTOSE-1,6-BISPHOSPHATASE-RELATED"/>
    <property type="match status" value="1"/>
</dbReference>
<feature type="binding site" evidence="12">
    <location>
        <position position="112"/>
    </location>
    <ligand>
        <name>Mg(2+)</name>
        <dbReference type="ChEBI" id="CHEBI:18420"/>
        <label>2</label>
    </ligand>
</feature>
<dbReference type="Pfam" id="PF00316">
    <property type="entry name" value="FBPase"/>
    <property type="match status" value="1"/>
</dbReference>
<dbReference type="SUPFAM" id="SSF56655">
    <property type="entry name" value="Carbohydrate phosphatase"/>
    <property type="match status" value="1"/>
</dbReference>
<accession>A0A179DIA2</accession>
<dbReference type="AlphaFoldDB" id="A0A179DIA2"/>
<dbReference type="STRING" id="1826909.A5893_07620"/>
<comment type="caution">
    <text evidence="12">Lacks conserved residue(s) required for the propagation of feature annotation.</text>
</comment>
<keyword evidence="8 12" id="KW-0460">Magnesium</keyword>
<dbReference type="OrthoDB" id="9806756at2"/>
<evidence type="ECO:0000256" key="7">
    <source>
        <dbReference type="ARBA" id="ARBA00022801"/>
    </source>
</evidence>
<dbReference type="PROSITE" id="PS00124">
    <property type="entry name" value="FBPASE"/>
    <property type="match status" value="1"/>
</dbReference>
<evidence type="ECO:0000256" key="8">
    <source>
        <dbReference type="ARBA" id="ARBA00022842"/>
    </source>
</evidence>
<feature type="binding site" evidence="12">
    <location>
        <position position="276"/>
    </location>
    <ligand>
        <name>Mg(2+)</name>
        <dbReference type="ChEBI" id="CHEBI:18420"/>
        <label>2</label>
    </ligand>
</feature>
<dbReference type="NCBIfam" id="NF006778">
    <property type="entry name" value="PRK09293.1-1"/>
    <property type="match status" value="1"/>
</dbReference>
<comment type="similarity">
    <text evidence="3 12 13">Belongs to the FBPase class 1 family.</text>
</comment>
<keyword evidence="7 12" id="KW-0378">Hydrolase</keyword>
<feature type="binding site" evidence="12">
    <location>
        <position position="207"/>
    </location>
    <ligand>
        <name>substrate</name>
    </ligand>
</feature>
<dbReference type="GO" id="GO:0006094">
    <property type="term" value="P:gluconeogenesis"/>
    <property type="evidence" value="ECO:0007669"/>
    <property type="project" value="UniProtKB-UniRule"/>
</dbReference>
<feature type="binding site" evidence="12">
    <location>
        <position position="89"/>
    </location>
    <ligand>
        <name>Mg(2+)</name>
        <dbReference type="ChEBI" id="CHEBI:18420"/>
        <label>1</label>
    </ligand>
</feature>
<keyword evidence="9 12" id="KW-0119">Carbohydrate metabolism</keyword>
<dbReference type="GO" id="GO:0005829">
    <property type="term" value="C:cytosol"/>
    <property type="evidence" value="ECO:0007669"/>
    <property type="project" value="TreeGrafter"/>
</dbReference>
<dbReference type="InterPro" id="IPR020548">
    <property type="entry name" value="Fructose_bisphosphatase_AS"/>
</dbReference>
<comment type="subcellular location">
    <subcellularLocation>
        <location evidence="12">Cytoplasm</location>
    </subcellularLocation>
</comment>
<evidence type="ECO:0000256" key="10">
    <source>
        <dbReference type="ARBA" id="ARBA00072069"/>
    </source>
</evidence>
<dbReference type="FunFam" id="3.30.540.10:FF:000002">
    <property type="entry name" value="Fructose-1,6-bisphosphatase class 1"/>
    <property type="match status" value="1"/>
</dbReference>
<reference evidence="16 17" key="2">
    <citation type="submission" date="2016-06" db="EMBL/GenBank/DDBJ databases">
        <title>Pedobacter psychrophilus sp. nov., isolated from Antarctic fragmentary rock.</title>
        <authorList>
            <person name="Svec P."/>
        </authorList>
    </citation>
    <scope>NUCLEOTIDE SEQUENCE [LARGE SCALE GENOMIC DNA]</scope>
    <source>
        <strain evidence="16 17">CCM 8644</strain>
    </source>
</reference>
<comment type="caution">
    <text evidence="16">The sequence shown here is derived from an EMBL/GenBank/DDBJ whole genome shotgun (WGS) entry which is preliminary data.</text>
</comment>
<evidence type="ECO:0000256" key="2">
    <source>
        <dbReference type="ARBA" id="ARBA00005215"/>
    </source>
</evidence>
<dbReference type="InterPro" id="IPR044015">
    <property type="entry name" value="FBPase_C_dom"/>
</dbReference>
<comment type="subunit">
    <text evidence="12">Homotetramer.</text>
</comment>
<reference evidence="16 17" key="1">
    <citation type="submission" date="2016-04" db="EMBL/GenBank/DDBJ databases">
        <authorList>
            <person name="Evans L.H."/>
            <person name="Alamgir A."/>
            <person name="Owens N."/>
            <person name="Weber N.D."/>
            <person name="Virtaneva K."/>
            <person name="Barbian K."/>
            <person name="Babar A."/>
            <person name="Rosenke K."/>
        </authorList>
    </citation>
    <scope>NUCLEOTIDE SEQUENCE [LARGE SCALE GENOMIC DNA]</scope>
    <source>
        <strain evidence="16 17">CCM 8644</strain>
    </source>
</reference>
<name>A0A179DIA2_9SPHI</name>
<proteinExistence type="inferred from homology"/>
<evidence type="ECO:0000256" key="13">
    <source>
        <dbReference type="RuleBase" id="RU000508"/>
    </source>
</evidence>
<evidence type="ECO:0000256" key="1">
    <source>
        <dbReference type="ARBA" id="ARBA00001273"/>
    </source>
</evidence>
<dbReference type="GO" id="GO:0000287">
    <property type="term" value="F:magnesium ion binding"/>
    <property type="evidence" value="ECO:0007669"/>
    <property type="project" value="UniProtKB-UniRule"/>
</dbReference>
<feature type="domain" description="Fructose-1-6-bisphosphatase class I N-terminal" evidence="14">
    <location>
        <begin position="2"/>
        <end position="193"/>
    </location>
</feature>
<dbReference type="Gene3D" id="3.30.540.10">
    <property type="entry name" value="Fructose-1,6-Bisphosphatase, subunit A, domain 1"/>
    <property type="match status" value="1"/>
</dbReference>